<dbReference type="InterPro" id="IPR015421">
    <property type="entry name" value="PyrdxlP-dep_Trfase_major"/>
</dbReference>
<organism evidence="3 4">
    <name type="scientific">Holothuria leucospilota</name>
    <name type="common">Black long sea cucumber</name>
    <name type="synonym">Mertensiothuria leucospilota</name>
    <dbReference type="NCBI Taxonomy" id="206669"/>
    <lineage>
        <taxon>Eukaryota</taxon>
        <taxon>Metazoa</taxon>
        <taxon>Echinodermata</taxon>
        <taxon>Eleutherozoa</taxon>
        <taxon>Echinozoa</taxon>
        <taxon>Holothuroidea</taxon>
        <taxon>Aspidochirotacea</taxon>
        <taxon>Aspidochirotida</taxon>
        <taxon>Holothuriidae</taxon>
        <taxon>Holothuria</taxon>
    </lineage>
</organism>
<dbReference type="Pfam" id="PF00266">
    <property type="entry name" value="Aminotran_5"/>
    <property type="match status" value="1"/>
</dbReference>
<keyword evidence="1" id="KW-0663">Pyridoxal phosphate</keyword>
<sequence>MSNHRETVLVAVVAGFIAVFASEVLRRMSYQRDKKKLGPIPKSMFGRTLLQEEFALKASYAYCNCGSFGQVPQRIILEQLRIMQKREADPDGWYRFGNEKSLYLKSVKQLADFVGANPDNLVLVENASTGTNTALRSIHLAAGDKILVTSDTYEAVLKNVKVLLDEIPGLEKVQLELTFPIQSEQDIIVQYEKVISANPGIKVAILDHIASQSAVRMPLKPLIDLCHSKGILALVDGAHAPGHLHLNLEELGADFYVGNIHKWLFAPRGCALMWVHPKHHDNTNPLVVSHNHMLQTLVDRFVPSATRDSSAYLAVPAALEFHHALGGLGVIQERNSDLVTAASKMLSEAWGSEEYPIPLDLRAPFMALVAMPQVFQDHFPPDEDSCNKLMKRMHEKGIFLCVTNVDGKLWARLSAHVWNSMEDFIVVRDTVLEMAKAVPSVVNGGLV</sequence>
<gene>
    <name evidence="3" type="ORF">HOLleu_23356</name>
</gene>
<dbReference type="OrthoDB" id="5978656at2759"/>
<feature type="domain" description="Aminotransferase class V" evidence="2">
    <location>
        <begin position="102"/>
        <end position="346"/>
    </location>
</feature>
<reference evidence="3" key="1">
    <citation type="submission" date="2021-10" db="EMBL/GenBank/DDBJ databases">
        <title>Tropical sea cucumber genome reveals ecological adaptation and Cuvierian tubules defense mechanism.</title>
        <authorList>
            <person name="Chen T."/>
        </authorList>
    </citation>
    <scope>NUCLEOTIDE SEQUENCE</scope>
    <source>
        <strain evidence="3">Nanhai2018</strain>
        <tissue evidence="3">Muscle</tissue>
    </source>
</reference>
<protein>
    <submittedName>
        <fullName evidence="3">L-cysteine desulfhydrase</fullName>
    </submittedName>
</protein>
<evidence type="ECO:0000256" key="1">
    <source>
        <dbReference type="ARBA" id="ARBA00022898"/>
    </source>
</evidence>
<dbReference type="InterPro" id="IPR000192">
    <property type="entry name" value="Aminotrans_V_dom"/>
</dbReference>
<evidence type="ECO:0000313" key="3">
    <source>
        <dbReference type="EMBL" id="KAJ8033197.1"/>
    </source>
</evidence>
<dbReference type="InterPro" id="IPR015424">
    <property type="entry name" value="PyrdxlP-dep_Trfase"/>
</dbReference>
<dbReference type="AlphaFoldDB" id="A0A9Q1BUQ8"/>
<proteinExistence type="predicted"/>
<dbReference type="InterPro" id="IPR015422">
    <property type="entry name" value="PyrdxlP-dep_Trfase_small"/>
</dbReference>
<keyword evidence="4" id="KW-1185">Reference proteome</keyword>
<name>A0A9Q1BUQ8_HOLLE</name>
<dbReference type="PANTHER" id="PTHR43092">
    <property type="entry name" value="L-CYSTEINE DESULFHYDRASE"/>
    <property type="match status" value="1"/>
</dbReference>
<dbReference type="Gene3D" id="3.90.1150.10">
    <property type="entry name" value="Aspartate Aminotransferase, domain 1"/>
    <property type="match status" value="1"/>
</dbReference>
<accession>A0A9Q1BUQ8</accession>
<dbReference type="Proteomes" id="UP001152320">
    <property type="component" value="Chromosome 11"/>
</dbReference>
<dbReference type="PANTHER" id="PTHR43092:SF4">
    <property type="entry name" value="AMINOTRANSFERASE CLASS V DOMAIN-CONTAINING PROTEIN"/>
    <property type="match status" value="1"/>
</dbReference>
<evidence type="ECO:0000259" key="2">
    <source>
        <dbReference type="Pfam" id="PF00266"/>
    </source>
</evidence>
<evidence type="ECO:0000313" key="4">
    <source>
        <dbReference type="Proteomes" id="UP001152320"/>
    </source>
</evidence>
<comment type="caution">
    <text evidence="3">The sequence shown here is derived from an EMBL/GenBank/DDBJ whole genome shotgun (WGS) entry which is preliminary data.</text>
</comment>
<dbReference type="EMBL" id="JAIZAY010000011">
    <property type="protein sequence ID" value="KAJ8033197.1"/>
    <property type="molecule type" value="Genomic_DNA"/>
</dbReference>
<dbReference type="SUPFAM" id="SSF53383">
    <property type="entry name" value="PLP-dependent transferases"/>
    <property type="match status" value="1"/>
</dbReference>
<dbReference type="Gene3D" id="3.40.640.10">
    <property type="entry name" value="Type I PLP-dependent aspartate aminotransferase-like (Major domain)"/>
    <property type="match status" value="1"/>
</dbReference>